<reference evidence="1" key="1">
    <citation type="submission" date="2020-05" db="EMBL/GenBank/DDBJ databases">
        <title>Large-scale comparative analyses of tick genomes elucidate their genetic diversity and vector capacities.</title>
        <authorList>
            <person name="Jia N."/>
            <person name="Wang J."/>
            <person name="Shi W."/>
            <person name="Du L."/>
            <person name="Sun Y."/>
            <person name="Zhan W."/>
            <person name="Jiang J."/>
            <person name="Wang Q."/>
            <person name="Zhang B."/>
            <person name="Ji P."/>
            <person name="Sakyi L.B."/>
            <person name="Cui X."/>
            <person name="Yuan T."/>
            <person name="Jiang B."/>
            <person name="Yang W."/>
            <person name="Lam T.T.-Y."/>
            <person name="Chang Q."/>
            <person name="Ding S."/>
            <person name="Wang X."/>
            <person name="Zhu J."/>
            <person name="Ruan X."/>
            <person name="Zhao L."/>
            <person name="Wei J."/>
            <person name="Que T."/>
            <person name="Du C."/>
            <person name="Cheng J."/>
            <person name="Dai P."/>
            <person name="Han X."/>
            <person name="Huang E."/>
            <person name="Gao Y."/>
            <person name="Liu J."/>
            <person name="Shao H."/>
            <person name="Ye R."/>
            <person name="Li L."/>
            <person name="Wei W."/>
            <person name="Wang X."/>
            <person name="Wang C."/>
            <person name="Yang T."/>
            <person name="Huo Q."/>
            <person name="Li W."/>
            <person name="Guo W."/>
            <person name="Chen H."/>
            <person name="Zhou L."/>
            <person name="Ni X."/>
            <person name="Tian J."/>
            <person name="Zhou Y."/>
            <person name="Sheng Y."/>
            <person name="Liu T."/>
            <person name="Pan Y."/>
            <person name="Xia L."/>
            <person name="Li J."/>
            <person name="Zhao F."/>
            <person name="Cao W."/>
        </authorList>
    </citation>
    <scope>NUCLEOTIDE SEQUENCE</scope>
    <source>
        <strain evidence="1">Hyas-2018</strain>
    </source>
</reference>
<dbReference type="EMBL" id="CM023481">
    <property type="protein sequence ID" value="KAH6946553.1"/>
    <property type="molecule type" value="Genomic_DNA"/>
</dbReference>
<protein>
    <submittedName>
        <fullName evidence="1">Uncharacterized protein</fullName>
    </submittedName>
</protein>
<gene>
    <name evidence="1" type="ORF">HPB50_013959</name>
</gene>
<evidence type="ECO:0000313" key="1">
    <source>
        <dbReference type="EMBL" id="KAH6946553.1"/>
    </source>
</evidence>
<proteinExistence type="predicted"/>
<accession>A0ACB7THW6</accession>
<organism evidence="1 2">
    <name type="scientific">Hyalomma asiaticum</name>
    <name type="common">Tick</name>
    <dbReference type="NCBI Taxonomy" id="266040"/>
    <lineage>
        <taxon>Eukaryota</taxon>
        <taxon>Metazoa</taxon>
        <taxon>Ecdysozoa</taxon>
        <taxon>Arthropoda</taxon>
        <taxon>Chelicerata</taxon>
        <taxon>Arachnida</taxon>
        <taxon>Acari</taxon>
        <taxon>Parasitiformes</taxon>
        <taxon>Ixodida</taxon>
        <taxon>Ixodoidea</taxon>
        <taxon>Ixodidae</taxon>
        <taxon>Hyalomminae</taxon>
        <taxon>Hyalomma</taxon>
    </lineage>
</organism>
<dbReference type="Proteomes" id="UP000821845">
    <property type="component" value="Chromosome 1"/>
</dbReference>
<evidence type="ECO:0000313" key="2">
    <source>
        <dbReference type="Proteomes" id="UP000821845"/>
    </source>
</evidence>
<keyword evidence="2" id="KW-1185">Reference proteome</keyword>
<comment type="caution">
    <text evidence="1">The sequence shown here is derived from an EMBL/GenBank/DDBJ whole genome shotgun (WGS) entry which is preliminary data.</text>
</comment>
<sequence>MGTSLLPALKPLDTTQDLWVAWKLWESKYELYATATGLSGKPNEVQAATFLVIIGEEGRRTYRTFKFEDEGDRNDVNRLSKNSEEQCKPVVNLAYHDFGTERSKGGRAF</sequence>
<name>A0ACB7THW6_HYAAI</name>